<proteinExistence type="predicted"/>
<dbReference type="STRING" id="553469.SAMN04487947_0446"/>
<evidence type="ECO:0000259" key="2">
    <source>
        <dbReference type="Pfam" id="PF05707"/>
    </source>
</evidence>
<name>A0A1I6G2F4_9EURY</name>
<evidence type="ECO:0000256" key="1">
    <source>
        <dbReference type="SAM" id="MobiDB-lite"/>
    </source>
</evidence>
<accession>A0A1I6G2F4</accession>
<dbReference type="SUPFAM" id="SSF52540">
    <property type="entry name" value="P-loop containing nucleoside triphosphate hydrolases"/>
    <property type="match status" value="1"/>
</dbReference>
<protein>
    <recommendedName>
        <fullName evidence="2">Zona occludens toxin N-terminal domain-containing protein</fullName>
    </recommendedName>
</protein>
<dbReference type="InterPro" id="IPR027417">
    <property type="entry name" value="P-loop_NTPase"/>
</dbReference>
<dbReference type="InterPro" id="IPR008900">
    <property type="entry name" value="Zot_N"/>
</dbReference>
<dbReference type="OrthoDB" id="287793at2157"/>
<evidence type="ECO:0000313" key="4">
    <source>
        <dbReference type="Proteomes" id="UP000198531"/>
    </source>
</evidence>
<dbReference type="AlphaFoldDB" id="A0A1I6G2F4"/>
<organism evidence="3 4">
    <name type="scientific">Halogeometricum rufum</name>
    <dbReference type="NCBI Taxonomy" id="553469"/>
    <lineage>
        <taxon>Archaea</taxon>
        <taxon>Methanobacteriati</taxon>
        <taxon>Methanobacteriota</taxon>
        <taxon>Stenosarchaea group</taxon>
        <taxon>Halobacteria</taxon>
        <taxon>Halobacteriales</taxon>
        <taxon>Haloferacaceae</taxon>
        <taxon>Halogeometricum</taxon>
    </lineage>
</organism>
<evidence type="ECO:0000313" key="3">
    <source>
        <dbReference type="EMBL" id="SFR36310.1"/>
    </source>
</evidence>
<sequence>MSSTGETVDVSDRMESHAPPENLASHMSEMPKPVMENLILRRKVWPRMNVWNENWMCFFAGGTGSGKSYATLRLASALDPTFHVGRVAYSVEEFLKLAAQDLPEGAIIVLEEAGVAAGNRDWYTIANKVLDALTQTWRHQNNGAIMTAPDFDLIDNHVQRRFHHLMVMEGKNEAEGISKARVKYIQTNHEIGKMYKKYHRMIGDDGVLRRYKHIKFRLPDPEVIEAYENTKDDYSEGLVGDLLEQIQAEQAKNEKEDLSPMEVAQEILDEDRVGDYISEASGGEYFDRDLLKMDWNVSESQSKQIKKYLVREADLDVM</sequence>
<dbReference type="RefSeq" id="WP_089804183.1">
    <property type="nucleotide sequence ID" value="NZ_FOYT01000001.1"/>
</dbReference>
<keyword evidence="4" id="KW-1185">Reference proteome</keyword>
<dbReference type="Pfam" id="PF05707">
    <property type="entry name" value="Zot"/>
    <property type="match status" value="1"/>
</dbReference>
<gene>
    <name evidence="3" type="ORF">SAMN04487947_0446</name>
</gene>
<dbReference type="Proteomes" id="UP000198531">
    <property type="component" value="Unassembled WGS sequence"/>
</dbReference>
<dbReference type="EMBL" id="FOYT01000001">
    <property type="protein sequence ID" value="SFR36310.1"/>
    <property type="molecule type" value="Genomic_DNA"/>
</dbReference>
<feature type="region of interest" description="Disordered" evidence="1">
    <location>
        <begin position="1"/>
        <end position="27"/>
    </location>
</feature>
<reference evidence="4" key="1">
    <citation type="submission" date="2016-10" db="EMBL/GenBank/DDBJ databases">
        <authorList>
            <person name="Varghese N."/>
            <person name="Submissions S."/>
        </authorList>
    </citation>
    <scope>NUCLEOTIDE SEQUENCE [LARGE SCALE GENOMIC DNA]</scope>
    <source>
        <strain evidence="4">CGMCC 1.7736</strain>
    </source>
</reference>
<feature type="domain" description="Zona occludens toxin N-terminal" evidence="2">
    <location>
        <begin position="92"/>
        <end position="189"/>
    </location>
</feature>
<dbReference type="Gene3D" id="3.40.50.300">
    <property type="entry name" value="P-loop containing nucleotide triphosphate hydrolases"/>
    <property type="match status" value="1"/>
</dbReference>